<dbReference type="InterPro" id="IPR029044">
    <property type="entry name" value="Nucleotide-diphossugar_trans"/>
</dbReference>
<dbReference type="Pfam" id="PF00535">
    <property type="entry name" value="Glycos_transf_2"/>
    <property type="match status" value="1"/>
</dbReference>
<organism evidence="2 3">
    <name type="scientific">Persicobacter psychrovividus</name>
    <dbReference type="NCBI Taxonomy" id="387638"/>
    <lineage>
        <taxon>Bacteria</taxon>
        <taxon>Pseudomonadati</taxon>
        <taxon>Bacteroidota</taxon>
        <taxon>Cytophagia</taxon>
        <taxon>Cytophagales</taxon>
        <taxon>Persicobacteraceae</taxon>
        <taxon>Persicobacter</taxon>
    </lineage>
</organism>
<dbReference type="EMBL" id="AP025292">
    <property type="protein sequence ID" value="BDD00010.1"/>
    <property type="molecule type" value="Genomic_DNA"/>
</dbReference>
<evidence type="ECO:0000259" key="1">
    <source>
        <dbReference type="Pfam" id="PF00535"/>
    </source>
</evidence>
<dbReference type="Gene3D" id="3.90.550.10">
    <property type="entry name" value="Spore Coat Polysaccharide Biosynthesis Protein SpsA, Chain A"/>
    <property type="match status" value="1"/>
</dbReference>
<feature type="domain" description="Glycosyltransferase 2-like" evidence="1">
    <location>
        <begin position="7"/>
        <end position="135"/>
    </location>
</feature>
<dbReference type="SUPFAM" id="SSF53448">
    <property type="entry name" value="Nucleotide-diphospho-sugar transferases"/>
    <property type="match status" value="1"/>
</dbReference>
<reference evidence="2 3" key="1">
    <citation type="submission" date="2021-12" db="EMBL/GenBank/DDBJ databases">
        <title>Genome sequencing of bacteria with rrn-lacking chromosome and rrn-plasmid.</title>
        <authorList>
            <person name="Anda M."/>
            <person name="Iwasaki W."/>
        </authorList>
    </citation>
    <scope>NUCLEOTIDE SEQUENCE [LARGE SCALE GENOMIC DNA]</scope>
    <source>
        <strain evidence="2 3">NBRC 101262</strain>
    </source>
</reference>
<dbReference type="InterPro" id="IPR001173">
    <property type="entry name" value="Glyco_trans_2-like"/>
</dbReference>
<evidence type="ECO:0000313" key="3">
    <source>
        <dbReference type="Proteomes" id="UP001354989"/>
    </source>
</evidence>
<sequence length="281" mass="32359">MGRCLVSVYIPTHNRVDLLKRAVDSVKNQTYTNWELIIVADACVDGTVQYCKELSEQDSRIKYLVNEVSLGACNARNLAIQCAHGKYVTGLDDDDYFAQNRLQLFVDNVSDRYSLICASYEVIGGRNFGKRQVISLKDMFKKNCTGSQVFVETEKVLSVGGFDVYMKACQDYDLYLRLIDRYGDALQLAEYTYVVDETAANNRITASSGYAHKYLLFYKKHKHRFSKHDKVVHLIRMYEFLNKKLAIKRAFVFSFYNLKAVLKYFVKREVLKLRGIGNTEA</sequence>
<accession>A0ABN6L9X9</accession>
<dbReference type="Proteomes" id="UP001354989">
    <property type="component" value="Chromosome"/>
</dbReference>
<dbReference type="PANTHER" id="PTHR22916:SF3">
    <property type="entry name" value="UDP-GLCNAC:BETAGAL BETA-1,3-N-ACETYLGLUCOSAMINYLTRANSFERASE-LIKE PROTEIN 1"/>
    <property type="match status" value="1"/>
</dbReference>
<dbReference type="RefSeq" id="WP_338397139.1">
    <property type="nucleotide sequence ID" value="NZ_AP025292.1"/>
</dbReference>
<dbReference type="PANTHER" id="PTHR22916">
    <property type="entry name" value="GLYCOSYLTRANSFERASE"/>
    <property type="match status" value="1"/>
</dbReference>
<proteinExistence type="predicted"/>
<gene>
    <name evidence="2" type="ORF">PEPS_22900</name>
</gene>
<protein>
    <recommendedName>
        <fullName evidence="1">Glycosyltransferase 2-like domain-containing protein</fullName>
    </recommendedName>
</protein>
<keyword evidence="3" id="KW-1185">Reference proteome</keyword>
<name>A0ABN6L9X9_9BACT</name>
<evidence type="ECO:0000313" key="2">
    <source>
        <dbReference type="EMBL" id="BDD00010.1"/>
    </source>
</evidence>